<name>A0A427A510_ENSVE</name>
<comment type="caution">
    <text evidence="1">The sequence shown here is derived from an EMBL/GenBank/DDBJ whole genome shotgun (WGS) entry which is preliminary data.</text>
</comment>
<dbReference type="AlphaFoldDB" id="A0A427A510"/>
<dbReference type="EMBL" id="AMZH03003742">
    <property type="protein sequence ID" value="RRT71330.1"/>
    <property type="molecule type" value="Genomic_DNA"/>
</dbReference>
<accession>A0A427A510</accession>
<evidence type="ECO:0000313" key="2">
    <source>
        <dbReference type="Proteomes" id="UP000287651"/>
    </source>
</evidence>
<organism evidence="1 2">
    <name type="scientific">Ensete ventricosum</name>
    <name type="common">Abyssinian banana</name>
    <name type="synonym">Musa ensete</name>
    <dbReference type="NCBI Taxonomy" id="4639"/>
    <lineage>
        <taxon>Eukaryota</taxon>
        <taxon>Viridiplantae</taxon>
        <taxon>Streptophyta</taxon>
        <taxon>Embryophyta</taxon>
        <taxon>Tracheophyta</taxon>
        <taxon>Spermatophyta</taxon>
        <taxon>Magnoliopsida</taxon>
        <taxon>Liliopsida</taxon>
        <taxon>Zingiberales</taxon>
        <taxon>Musaceae</taxon>
        <taxon>Ensete</taxon>
    </lineage>
</organism>
<evidence type="ECO:0000313" key="1">
    <source>
        <dbReference type="EMBL" id="RRT71330.1"/>
    </source>
</evidence>
<reference evidence="1 2" key="1">
    <citation type="journal article" date="2014" name="Agronomy (Basel)">
        <title>A Draft Genome Sequence for Ensete ventricosum, the Drought-Tolerant Tree Against Hunger.</title>
        <authorList>
            <person name="Harrison J."/>
            <person name="Moore K.A."/>
            <person name="Paszkiewicz K."/>
            <person name="Jones T."/>
            <person name="Grant M."/>
            <person name="Ambacheew D."/>
            <person name="Muzemil S."/>
            <person name="Studholme D.J."/>
        </authorList>
    </citation>
    <scope>NUCLEOTIDE SEQUENCE [LARGE SCALE GENOMIC DNA]</scope>
</reference>
<sequence>MRQELTEGIGSLLGWRKGVRRKKIETRRKIDGANRKVCRELGSSLGVRKEFVEGIRKLTGNMPRDRRRKIVRLTTRMPEAARLAGEVFEIGKVKGITFLKILAIVPSVSDGCPAVAQESGQQATVILPRPMVVPLIPYFHSAFGGGIVGTDGCTART</sequence>
<dbReference type="Proteomes" id="UP000287651">
    <property type="component" value="Unassembled WGS sequence"/>
</dbReference>
<proteinExistence type="predicted"/>
<gene>
    <name evidence="1" type="ORF">B296_00001666</name>
</gene>
<protein>
    <submittedName>
        <fullName evidence="1">Uncharacterized protein</fullName>
    </submittedName>
</protein>